<proteinExistence type="predicted"/>
<dbReference type="Proteomes" id="UP000204584">
    <property type="component" value="Segment"/>
</dbReference>
<dbReference type="RefSeq" id="YP_008437337.1">
    <property type="nucleotide sequence ID" value="NC_022098.1"/>
</dbReference>
<name>S4W1F9_9VIRU</name>
<sequence>MSMQPWAIGEIGGDSSPAQLVPVELWWAIVGDVVSTSTRDRLAVSLSCRFFRAVVTAWGDRGWVEYARRHGLTVMPAPDETVESALRTRVEFLRGDVDLGSVIERCLLLDVFASTPVVRVCRSAASRDAHDLVAFVSHLWPAVTRSAHRRVALYGGSGDDRTLSAVDVARLKVTDRDPLAVVDDGGPYDPALMHAMRCGTVVWFFDPDQCVPLAINADVGATIVDGCGRDAAEMGRALLAVIGTTLDYAQSSMVDSLARLCCNKRALVVVYRRHYEDGIITVFLFAAHYGVLHRGDRVLVRAVHI</sequence>
<dbReference type="GeneID" id="16606054"/>
<organism evidence="1 2">
    <name type="scientific">Pandoravirus salinus</name>
    <dbReference type="NCBI Taxonomy" id="1349410"/>
    <lineage>
        <taxon>Viruses</taxon>
        <taxon>Pandoravirus</taxon>
    </lineage>
</organism>
<evidence type="ECO:0000313" key="2">
    <source>
        <dbReference type="Proteomes" id="UP000204584"/>
    </source>
</evidence>
<dbReference type="KEGG" id="vg:16606054"/>
<dbReference type="EMBL" id="KC977571">
    <property type="protein sequence ID" value="AGO84267.1"/>
    <property type="molecule type" value="Genomic_DNA"/>
</dbReference>
<reference evidence="1 2" key="1">
    <citation type="journal article" date="2013" name="Science">
        <title>Pandoraviruses: amoeba viruses with genomes up to 2.5 Mb reaching that of parasitic eukaryotes.</title>
        <authorList>
            <person name="Philippe N."/>
            <person name="Legendre M."/>
            <person name="Doutre G."/>
            <person name="Coute Y."/>
            <person name="Poirot O."/>
            <person name="Lescot M."/>
            <person name="Arslan D."/>
            <person name="Seltzer V."/>
            <person name="Bertaux L."/>
            <person name="Bruley C."/>
            <person name="Garin J."/>
            <person name="Claverie J.M."/>
            <person name="Abergel C."/>
        </authorList>
    </citation>
    <scope>NUCLEOTIDE SEQUENCE [LARGE SCALE GENOMIC DNA]</scope>
</reference>
<protein>
    <submittedName>
        <fullName evidence="1">Uncharacterized protein</fullName>
    </submittedName>
</protein>
<evidence type="ECO:0000313" key="1">
    <source>
        <dbReference type="EMBL" id="AGO84267.1"/>
    </source>
</evidence>
<gene>
    <name evidence="1" type="ORF">psal_cds_486</name>
</gene>
<keyword evidence="2" id="KW-1185">Reference proteome</keyword>
<accession>S4W1F9</accession>